<evidence type="ECO:0000256" key="6">
    <source>
        <dbReference type="ARBA" id="ARBA00023125"/>
    </source>
</evidence>
<dbReference type="Gene3D" id="6.10.250.690">
    <property type="match status" value="1"/>
</dbReference>
<dbReference type="PANTHER" id="PTHR48111:SF39">
    <property type="entry name" value="TRANSCRIPTIONAL REGULATORY PROTEIN CPXR"/>
    <property type="match status" value="1"/>
</dbReference>
<keyword evidence="2" id="KW-0963">Cytoplasm</keyword>
<name>A0A388SD22_9BURK</name>
<dbReference type="SMART" id="SM00862">
    <property type="entry name" value="Trans_reg_C"/>
    <property type="match status" value="1"/>
</dbReference>
<dbReference type="InterPro" id="IPR039420">
    <property type="entry name" value="WalR-like"/>
</dbReference>
<dbReference type="SUPFAM" id="SSF52172">
    <property type="entry name" value="CheY-like"/>
    <property type="match status" value="1"/>
</dbReference>
<comment type="caution">
    <text evidence="12">The sequence shown here is derived from an EMBL/GenBank/DDBJ whole genome shotgun (WGS) entry which is preliminary data.</text>
</comment>
<dbReference type="GO" id="GO:0000156">
    <property type="term" value="F:phosphorelay response regulator activity"/>
    <property type="evidence" value="ECO:0007669"/>
    <property type="project" value="TreeGrafter"/>
</dbReference>
<evidence type="ECO:0000256" key="9">
    <source>
        <dbReference type="PROSITE-ProRule" id="PRU01091"/>
    </source>
</evidence>
<evidence type="ECO:0000256" key="8">
    <source>
        <dbReference type="PROSITE-ProRule" id="PRU00169"/>
    </source>
</evidence>
<protein>
    <submittedName>
        <fullName evidence="12">DNA-binding response regulator</fullName>
    </submittedName>
</protein>
<dbReference type="CDD" id="cd17623">
    <property type="entry name" value="REC_OmpR_CpxR"/>
    <property type="match status" value="1"/>
</dbReference>
<dbReference type="GO" id="GO:0032993">
    <property type="term" value="C:protein-DNA complex"/>
    <property type="evidence" value="ECO:0007669"/>
    <property type="project" value="TreeGrafter"/>
</dbReference>
<dbReference type="SUPFAM" id="SSF46894">
    <property type="entry name" value="C-terminal effector domain of the bipartite response regulators"/>
    <property type="match status" value="1"/>
</dbReference>
<evidence type="ECO:0000313" key="13">
    <source>
        <dbReference type="Proteomes" id="UP000266091"/>
    </source>
</evidence>
<feature type="DNA-binding region" description="OmpR/PhoB-type" evidence="9">
    <location>
        <begin position="130"/>
        <end position="231"/>
    </location>
</feature>
<keyword evidence="7" id="KW-0804">Transcription</keyword>
<feature type="domain" description="Response regulatory" evidence="10">
    <location>
        <begin position="7"/>
        <end position="120"/>
    </location>
</feature>
<keyword evidence="5" id="KW-0805">Transcription regulation</keyword>
<keyword evidence="4" id="KW-0902">Two-component regulatory system</keyword>
<accession>A0A401LJX7</accession>
<dbReference type="PANTHER" id="PTHR48111">
    <property type="entry name" value="REGULATOR OF RPOS"/>
    <property type="match status" value="1"/>
</dbReference>
<dbReference type="Pfam" id="PF00486">
    <property type="entry name" value="Trans_reg_C"/>
    <property type="match status" value="1"/>
</dbReference>
<dbReference type="InterPro" id="IPR001789">
    <property type="entry name" value="Sig_transdc_resp-reg_receiver"/>
</dbReference>
<keyword evidence="13" id="KW-1185">Reference proteome</keyword>
<dbReference type="InterPro" id="IPR016032">
    <property type="entry name" value="Sig_transdc_resp-reg_C-effctor"/>
</dbReference>
<dbReference type="PROSITE" id="PS50110">
    <property type="entry name" value="RESPONSE_REGULATORY"/>
    <property type="match status" value="1"/>
</dbReference>
<feature type="domain" description="OmpR/PhoB-type" evidence="11">
    <location>
        <begin position="130"/>
        <end position="231"/>
    </location>
</feature>
<dbReference type="PROSITE" id="PS51755">
    <property type="entry name" value="OMPR_PHOB"/>
    <property type="match status" value="1"/>
</dbReference>
<dbReference type="Pfam" id="PF00072">
    <property type="entry name" value="Response_reg"/>
    <property type="match status" value="1"/>
</dbReference>
<dbReference type="SMART" id="SM00448">
    <property type="entry name" value="REC"/>
    <property type="match status" value="1"/>
</dbReference>
<evidence type="ECO:0000259" key="10">
    <source>
        <dbReference type="PROSITE" id="PS50110"/>
    </source>
</evidence>
<dbReference type="CDD" id="cd00383">
    <property type="entry name" value="trans_reg_C"/>
    <property type="match status" value="1"/>
</dbReference>
<keyword evidence="3 8" id="KW-0597">Phosphoprotein</keyword>
<evidence type="ECO:0000256" key="1">
    <source>
        <dbReference type="ARBA" id="ARBA00004496"/>
    </source>
</evidence>
<dbReference type="OrthoDB" id="9802426at2"/>
<dbReference type="AlphaFoldDB" id="A0A388SD22"/>
<comment type="subcellular location">
    <subcellularLocation>
        <location evidence="1">Cytoplasm</location>
    </subcellularLocation>
</comment>
<dbReference type="Proteomes" id="UP000266091">
    <property type="component" value="Unassembled WGS sequence"/>
</dbReference>
<sequence>MPASATKILIIDDDADLVSLLTDNLQLEGFSPSPAYNGEDGLLKLSQENFDLVILDVMMPGMKGTEVLAKIREHSHIPVIMLTARGDPADRIIGLELGADDYVPKPFTPRELVARIRAILRRTASQESPVTPLVVGPLTVNPAQRRVWVTATKKNIELTSTEFSLFEMLGRNLGQRVSKADIYTQVLGRDMGRYDRAIDVHVSALRHKLNDAVGPAISIASIRGFGYQMSVLDDSAS</sequence>
<evidence type="ECO:0000256" key="4">
    <source>
        <dbReference type="ARBA" id="ARBA00023012"/>
    </source>
</evidence>
<dbReference type="Gene3D" id="3.40.50.2300">
    <property type="match status" value="1"/>
</dbReference>
<accession>A0A388SD22</accession>
<evidence type="ECO:0000256" key="7">
    <source>
        <dbReference type="ARBA" id="ARBA00023163"/>
    </source>
</evidence>
<dbReference type="Gene3D" id="1.10.10.10">
    <property type="entry name" value="Winged helix-like DNA-binding domain superfamily/Winged helix DNA-binding domain"/>
    <property type="match status" value="1"/>
</dbReference>
<evidence type="ECO:0000256" key="3">
    <source>
        <dbReference type="ARBA" id="ARBA00022553"/>
    </source>
</evidence>
<evidence type="ECO:0000259" key="11">
    <source>
        <dbReference type="PROSITE" id="PS51755"/>
    </source>
</evidence>
<dbReference type="GO" id="GO:0005829">
    <property type="term" value="C:cytosol"/>
    <property type="evidence" value="ECO:0007669"/>
    <property type="project" value="TreeGrafter"/>
</dbReference>
<dbReference type="EMBL" id="BGZJ01000001">
    <property type="protein sequence ID" value="GBO93379.1"/>
    <property type="molecule type" value="Genomic_DNA"/>
</dbReference>
<dbReference type="FunFam" id="3.40.50.2300:FF:000001">
    <property type="entry name" value="DNA-binding response regulator PhoB"/>
    <property type="match status" value="1"/>
</dbReference>
<proteinExistence type="predicted"/>
<dbReference type="InterPro" id="IPR011006">
    <property type="entry name" value="CheY-like_superfamily"/>
</dbReference>
<dbReference type="InterPro" id="IPR058124">
    <property type="entry name" value="CpxR-like_REC"/>
</dbReference>
<feature type="modified residue" description="4-aspartylphosphate" evidence="8">
    <location>
        <position position="56"/>
    </location>
</feature>
<organism evidence="12 13">
    <name type="scientific">Mesosutterella multiformis</name>
    <dbReference type="NCBI Taxonomy" id="2259133"/>
    <lineage>
        <taxon>Bacteria</taxon>
        <taxon>Pseudomonadati</taxon>
        <taxon>Pseudomonadota</taxon>
        <taxon>Betaproteobacteria</taxon>
        <taxon>Burkholderiales</taxon>
        <taxon>Sutterellaceae</taxon>
        <taxon>Mesosutterella</taxon>
    </lineage>
</organism>
<evidence type="ECO:0000256" key="2">
    <source>
        <dbReference type="ARBA" id="ARBA00022490"/>
    </source>
</evidence>
<dbReference type="InterPro" id="IPR036388">
    <property type="entry name" value="WH-like_DNA-bd_sf"/>
</dbReference>
<evidence type="ECO:0000256" key="5">
    <source>
        <dbReference type="ARBA" id="ARBA00023015"/>
    </source>
</evidence>
<dbReference type="InterPro" id="IPR001867">
    <property type="entry name" value="OmpR/PhoB-type_DNA-bd"/>
</dbReference>
<dbReference type="RefSeq" id="WP_116269765.1">
    <property type="nucleotide sequence ID" value="NZ_BGZJ01000001.1"/>
</dbReference>
<dbReference type="GO" id="GO:0000976">
    <property type="term" value="F:transcription cis-regulatory region binding"/>
    <property type="evidence" value="ECO:0007669"/>
    <property type="project" value="TreeGrafter"/>
</dbReference>
<keyword evidence="6 9" id="KW-0238">DNA-binding</keyword>
<gene>
    <name evidence="12" type="primary">cpxR</name>
    <name evidence="12" type="ORF">MESMUL_07330</name>
</gene>
<reference evidence="12 13" key="1">
    <citation type="journal article" date="2018" name="Int. J. Syst. Evol. Microbiol.">
        <title>Mesosutterella multiformis gen. nov., sp. nov., a member of the family Sutterellaceae and Sutterella megalosphaeroides sp. nov., isolated from human faeces.</title>
        <authorList>
            <person name="Sakamoto M."/>
            <person name="Ikeyama N."/>
            <person name="Kunihiro T."/>
            <person name="Iino T."/>
            <person name="Yuki M."/>
            <person name="Ohkuma M."/>
        </authorList>
    </citation>
    <scope>NUCLEOTIDE SEQUENCE [LARGE SCALE GENOMIC DNA]</scope>
    <source>
        <strain evidence="12 13">4NBBH2</strain>
    </source>
</reference>
<dbReference type="GO" id="GO:0006355">
    <property type="term" value="P:regulation of DNA-templated transcription"/>
    <property type="evidence" value="ECO:0007669"/>
    <property type="project" value="InterPro"/>
</dbReference>
<evidence type="ECO:0000313" key="12">
    <source>
        <dbReference type="EMBL" id="GBO93379.1"/>
    </source>
</evidence>